<gene>
    <name evidence="3" type="ORF">J2800_001530</name>
</gene>
<feature type="domain" description="Helicase HerA-like C-terminal" evidence="2">
    <location>
        <begin position="18"/>
        <end position="513"/>
    </location>
</feature>
<dbReference type="RefSeq" id="WP_310030493.1">
    <property type="nucleotide sequence ID" value="NZ_JAVDRL010000004.1"/>
</dbReference>
<evidence type="ECO:0000256" key="1">
    <source>
        <dbReference type="SAM" id="MobiDB-lite"/>
    </source>
</evidence>
<organism evidence="3 4">
    <name type="scientific">Caulobacter rhizosphaerae</name>
    <dbReference type="NCBI Taxonomy" id="2010972"/>
    <lineage>
        <taxon>Bacteria</taxon>
        <taxon>Pseudomonadati</taxon>
        <taxon>Pseudomonadota</taxon>
        <taxon>Alphaproteobacteria</taxon>
        <taxon>Caulobacterales</taxon>
        <taxon>Caulobacteraceae</taxon>
        <taxon>Caulobacter</taxon>
    </lineage>
</organism>
<dbReference type="Gene3D" id="3.40.50.300">
    <property type="entry name" value="P-loop containing nucleotide triphosphate hydrolases"/>
    <property type="match status" value="2"/>
</dbReference>
<feature type="region of interest" description="Disordered" evidence="1">
    <location>
        <begin position="434"/>
        <end position="483"/>
    </location>
</feature>
<dbReference type="PANTHER" id="PTHR30121">
    <property type="entry name" value="UNCHARACTERIZED PROTEIN YJGR-RELATED"/>
    <property type="match status" value="1"/>
</dbReference>
<comment type="caution">
    <text evidence="3">The sequence shown here is derived from an EMBL/GenBank/DDBJ whole genome shotgun (WGS) entry which is preliminary data.</text>
</comment>
<sequence length="514" mass="54940">MTLTIGDGEILIGLAQEGAAAGPVTQRLDRSNRHGVVAGATGTGKTVTLQVMAQAFSDAGVPVFAADVKGDLSGVGAIGVPNEKMLARAASMGLTLTPSAPPVVFWDLFGQKGHPIRTTISEMGPLLLSRLLELNDVQEGVLTVVFHVADQDGLLLLDLKDLQAALKYVADHAAEIGTQYGNVSPATVGAIQRKLLTLQSQGAENFFGEPALKLADLMRTDVAGRGYVNLLAADKLIQSPKLYSTFLLWLLSELFEELPEVGDPEKPKLVFFFDEAHLLFNDAEKPLLEKIEQVVRLIRSKGVGIYFVTQNPADIPDAVLGQLGARVQHALRAYTPADQKGLKAAAQSFRVNPAFDTAETIQALGVGEALISTLDAKGAPCVVQKTLIRPPASRLGPLTPEERAALIAKSPVAGLYDTTLDRASAYETLQGRAAQAQQQADTTAAQAEAERQRAAAEKVREREEARESRAAPRPRASSRQSMGEAFATSLLRTIANQAGREIMRGLMGGMSRRR</sequence>
<dbReference type="EMBL" id="JAVDRL010000004">
    <property type="protein sequence ID" value="MDR6530791.1"/>
    <property type="molecule type" value="Genomic_DNA"/>
</dbReference>
<proteinExistence type="predicted"/>
<name>A0ABU1MYN1_9CAUL</name>
<keyword evidence="4" id="KW-1185">Reference proteome</keyword>
<dbReference type="Pfam" id="PF05872">
    <property type="entry name" value="HerA_C"/>
    <property type="match status" value="1"/>
</dbReference>
<dbReference type="InterPro" id="IPR051162">
    <property type="entry name" value="T4SS_component"/>
</dbReference>
<reference evidence="3 4" key="1">
    <citation type="submission" date="2023-07" db="EMBL/GenBank/DDBJ databases">
        <title>Sorghum-associated microbial communities from plants grown in Nebraska, USA.</title>
        <authorList>
            <person name="Schachtman D."/>
        </authorList>
    </citation>
    <scope>NUCLEOTIDE SEQUENCE [LARGE SCALE GENOMIC DNA]</scope>
    <source>
        <strain evidence="3 4">DS2154</strain>
    </source>
</reference>
<accession>A0ABU1MYN1</accession>
<dbReference type="InterPro" id="IPR033186">
    <property type="entry name" value="HerA_C"/>
</dbReference>
<dbReference type="Proteomes" id="UP001262754">
    <property type="component" value="Unassembled WGS sequence"/>
</dbReference>
<dbReference type="SUPFAM" id="SSF52540">
    <property type="entry name" value="P-loop containing nucleoside triphosphate hydrolases"/>
    <property type="match status" value="1"/>
</dbReference>
<protein>
    <submittedName>
        <fullName evidence="3">DNA helicase HerA-like ATPase</fullName>
    </submittedName>
</protein>
<dbReference type="InterPro" id="IPR027417">
    <property type="entry name" value="P-loop_NTPase"/>
</dbReference>
<dbReference type="CDD" id="cd01127">
    <property type="entry name" value="TrwB_TraG_TraD_VirD4"/>
    <property type="match status" value="1"/>
</dbReference>
<evidence type="ECO:0000313" key="4">
    <source>
        <dbReference type="Proteomes" id="UP001262754"/>
    </source>
</evidence>
<feature type="compositionally biased region" description="Low complexity" evidence="1">
    <location>
        <begin position="471"/>
        <end position="481"/>
    </location>
</feature>
<evidence type="ECO:0000259" key="2">
    <source>
        <dbReference type="Pfam" id="PF05872"/>
    </source>
</evidence>
<feature type="compositionally biased region" description="Basic and acidic residues" evidence="1">
    <location>
        <begin position="448"/>
        <end position="470"/>
    </location>
</feature>
<feature type="compositionally biased region" description="Low complexity" evidence="1">
    <location>
        <begin position="434"/>
        <end position="447"/>
    </location>
</feature>
<dbReference type="PANTHER" id="PTHR30121:SF6">
    <property type="entry name" value="SLR6007 PROTEIN"/>
    <property type="match status" value="1"/>
</dbReference>
<evidence type="ECO:0000313" key="3">
    <source>
        <dbReference type="EMBL" id="MDR6530791.1"/>
    </source>
</evidence>